<protein>
    <recommendedName>
        <fullName evidence="1">Defective in cullin neddylation protein</fullName>
    </recommendedName>
</protein>
<accession>A0A1B9G659</accession>
<dbReference type="PROSITE" id="PS51229">
    <property type="entry name" value="DCUN1"/>
    <property type="match status" value="1"/>
</dbReference>
<dbReference type="PANTHER" id="PTHR12281:SF31">
    <property type="entry name" value="DCN1-LIKE PROTEIN 3"/>
    <property type="match status" value="1"/>
</dbReference>
<dbReference type="InterPro" id="IPR014764">
    <property type="entry name" value="DCN-prot"/>
</dbReference>
<evidence type="ECO:0000313" key="3">
    <source>
        <dbReference type="EMBL" id="OCF26524.1"/>
    </source>
</evidence>
<dbReference type="Gene3D" id="1.10.238.10">
    <property type="entry name" value="EF-hand"/>
    <property type="match status" value="1"/>
</dbReference>
<dbReference type="EMBL" id="KI894020">
    <property type="protein sequence ID" value="OCF26524.1"/>
    <property type="molecule type" value="Genomic_DNA"/>
</dbReference>
<dbReference type="GO" id="GO:0045116">
    <property type="term" value="P:protein neddylation"/>
    <property type="evidence" value="ECO:0007669"/>
    <property type="project" value="TreeGrafter"/>
</dbReference>
<dbReference type="GO" id="GO:0032182">
    <property type="term" value="F:ubiquitin-like protein binding"/>
    <property type="evidence" value="ECO:0007669"/>
    <property type="project" value="TreeGrafter"/>
</dbReference>
<sequence length="299" mass="33530">MCHRSTTLTFKFANLISQPLPGMKSREAGVISEFRSITATSEKDASRFVKKYKTLEAALDAFYNDPSAASLSNGSSTNKGQEKKLGEIWEKYKDASDPKLVKIEGTLAMCEEIDVDPSSDSVLFCLAADLGSKVTGEWEKEPFVKGLASYPGNIDSLASLKNYLPALRKKLNTDPTYFKKVYMHTFTLAKGQDFGARTLQLDTALDLWTLFIPPALSSSPSALARSSDNRPPEFTQAEFDLWIEFMRKKGKAVSKDTWSLLVDFIRSIDRDFKEYDDEGAWPSTIDDYVDFVRTRRSAK</sequence>
<dbReference type="AlphaFoldDB" id="A0A1B9G659"/>
<dbReference type="InterPro" id="IPR005176">
    <property type="entry name" value="PONY_dom"/>
</dbReference>
<reference evidence="3" key="2">
    <citation type="submission" date="2014-01" db="EMBL/GenBank/DDBJ databases">
        <title>Evolution of pathogenesis and genome organization in the Tremellales.</title>
        <authorList>
            <person name="Cuomo C."/>
            <person name="Litvintseva A."/>
            <person name="Heitman J."/>
            <person name="Chen Y."/>
            <person name="Sun S."/>
            <person name="Springer D."/>
            <person name="Dromer F."/>
            <person name="Young S."/>
            <person name="Zeng Q."/>
            <person name="Chapman S."/>
            <person name="Gujja S."/>
            <person name="Saif S."/>
            <person name="Birren B."/>
        </authorList>
    </citation>
    <scope>NUCLEOTIDE SEQUENCE</scope>
    <source>
        <strain evidence="3">CBS 10118</strain>
    </source>
</reference>
<dbReference type="STRING" id="1296100.A0A1B9G659"/>
<comment type="function">
    <text evidence="1">Neddylation of cullins play an essential role in the regulation of SCF-type complexes activity.</text>
</comment>
<evidence type="ECO:0000259" key="2">
    <source>
        <dbReference type="PROSITE" id="PS51229"/>
    </source>
</evidence>
<dbReference type="GO" id="GO:0000151">
    <property type="term" value="C:ubiquitin ligase complex"/>
    <property type="evidence" value="ECO:0007669"/>
    <property type="project" value="TreeGrafter"/>
</dbReference>
<dbReference type="Gene3D" id="1.10.238.200">
    <property type="entry name" value="Cullin, PONY binding domain"/>
    <property type="match status" value="1"/>
</dbReference>
<feature type="domain" description="DCUN1" evidence="2">
    <location>
        <begin position="80"/>
        <end position="293"/>
    </location>
</feature>
<dbReference type="PANTHER" id="PTHR12281">
    <property type="entry name" value="RP42 RELATED"/>
    <property type="match status" value="1"/>
</dbReference>
<dbReference type="OrthoDB" id="27198at2759"/>
<gene>
    <name evidence="3" type="ORF">I302_04210</name>
</gene>
<reference evidence="3" key="1">
    <citation type="submission" date="2013-07" db="EMBL/GenBank/DDBJ databases">
        <title>The Genome Sequence of Cryptococcus bestiolae CBS10118.</title>
        <authorList>
            <consortium name="The Broad Institute Genome Sequencing Platform"/>
            <person name="Cuomo C."/>
            <person name="Litvintseva A."/>
            <person name="Chen Y."/>
            <person name="Heitman J."/>
            <person name="Sun S."/>
            <person name="Springer D."/>
            <person name="Dromer F."/>
            <person name="Young S.K."/>
            <person name="Zeng Q."/>
            <person name="Gargeya S."/>
            <person name="Fitzgerald M."/>
            <person name="Abouelleil A."/>
            <person name="Alvarado L."/>
            <person name="Berlin A.M."/>
            <person name="Chapman S.B."/>
            <person name="Dewar J."/>
            <person name="Goldberg J."/>
            <person name="Griggs A."/>
            <person name="Gujja S."/>
            <person name="Hansen M."/>
            <person name="Howarth C."/>
            <person name="Imamovic A."/>
            <person name="Larimer J."/>
            <person name="McCowan C."/>
            <person name="Murphy C."/>
            <person name="Pearson M."/>
            <person name="Priest M."/>
            <person name="Roberts A."/>
            <person name="Saif S."/>
            <person name="Shea T."/>
            <person name="Sykes S."/>
            <person name="Wortman J."/>
            <person name="Nusbaum C."/>
            <person name="Birren B."/>
        </authorList>
    </citation>
    <scope>NUCLEOTIDE SEQUENCE [LARGE SCALE GENOMIC DNA]</scope>
    <source>
        <strain evidence="3">CBS 10118</strain>
    </source>
</reference>
<dbReference type="InterPro" id="IPR042460">
    <property type="entry name" value="DCN1-like_PONY"/>
</dbReference>
<organism evidence="3">
    <name type="scientific">Kwoniella bestiolae CBS 10118</name>
    <dbReference type="NCBI Taxonomy" id="1296100"/>
    <lineage>
        <taxon>Eukaryota</taxon>
        <taxon>Fungi</taxon>
        <taxon>Dikarya</taxon>
        <taxon>Basidiomycota</taxon>
        <taxon>Agaricomycotina</taxon>
        <taxon>Tremellomycetes</taxon>
        <taxon>Tremellales</taxon>
        <taxon>Cryptococcaceae</taxon>
        <taxon>Kwoniella</taxon>
    </lineage>
</organism>
<dbReference type="VEuPathDB" id="FungiDB:I302_04210"/>
<evidence type="ECO:0000256" key="1">
    <source>
        <dbReference type="RuleBase" id="RU410713"/>
    </source>
</evidence>
<dbReference type="Pfam" id="PF03556">
    <property type="entry name" value="Cullin_binding"/>
    <property type="match status" value="1"/>
</dbReference>
<dbReference type="GO" id="GO:0031624">
    <property type="term" value="F:ubiquitin conjugating enzyme binding"/>
    <property type="evidence" value="ECO:0007669"/>
    <property type="project" value="TreeGrafter"/>
</dbReference>
<dbReference type="GO" id="GO:0097602">
    <property type="term" value="F:cullin family protein binding"/>
    <property type="evidence" value="ECO:0007669"/>
    <property type="project" value="TreeGrafter"/>
</dbReference>
<proteinExistence type="predicted"/>
<name>A0A1B9G659_9TREE</name>